<gene>
    <name evidence="2" type="ORF">JRO89_XS01G0141100</name>
</gene>
<sequence>MGNNCLKQTSNETGAQNEEQYEEMVREAEAIRRMGRTFTESRSETKKKMEEEVERERRGGVVRIKVVVSQEELRQILSCDQDKELKYSSVEKLLESAMKLRGTTTTRISQQVRESGGGFTSSNWRPALESIPEEH</sequence>
<feature type="region of interest" description="Disordered" evidence="1">
    <location>
        <begin position="111"/>
        <end position="135"/>
    </location>
</feature>
<dbReference type="Proteomes" id="UP000827721">
    <property type="component" value="Unassembled WGS sequence"/>
</dbReference>
<name>A0ABQ8IJC7_9ROSI</name>
<feature type="compositionally biased region" description="Polar residues" evidence="1">
    <location>
        <begin position="1"/>
        <end position="18"/>
    </location>
</feature>
<reference evidence="2 3" key="1">
    <citation type="submission" date="2021-02" db="EMBL/GenBank/DDBJ databases">
        <title>Plant Genome Project.</title>
        <authorList>
            <person name="Zhang R.-G."/>
        </authorList>
    </citation>
    <scope>NUCLEOTIDE SEQUENCE [LARGE SCALE GENOMIC DNA]</scope>
    <source>
        <tissue evidence="2">Leaves</tissue>
    </source>
</reference>
<proteinExistence type="predicted"/>
<evidence type="ECO:0000313" key="3">
    <source>
        <dbReference type="Proteomes" id="UP000827721"/>
    </source>
</evidence>
<organism evidence="2 3">
    <name type="scientific">Xanthoceras sorbifolium</name>
    <dbReference type="NCBI Taxonomy" id="99658"/>
    <lineage>
        <taxon>Eukaryota</taxon>
        <taxon>Viridiplantae</taxon>
        <taxon>Streptophyta</taxon>
        <taxon>Embryophyta</taxon>
        <taxon>Tracheophyta</taxon>
        <taxon>Spermatophyta</taxon>
        <taxon>Magnoliopsida</taxon>
        <taxon>eudicotyledons</taxon>
        <taxon>Gunneridae</taxon>
        <taxon>Pentapetalae</taxon>
        <taxon>rosids</taxon>
        <taxon>malvids</taxon>
        <taxon>Sapindales</taxon>
        <taxon>Sapindaceae</taxon>
        <taxon>Xanthoceroideae</taxon>
        <taxon>Xanthoceras</taxon>
    </lineage>
</organism>
<keyword evidence="3" id="KW-1185">Reference proteome</keyword>
<feature type="region of interest" description="Disordered" evidence="1">
    <location>
        <begin position="1"/>
        <end position="21"/>
    </location>
</feature>
<evidence type="ECO:0000313" key="2">
    <source>
        <dbReference type="EMBL" id="KAH7576750.1"/>
    </source>
</evidence>
<accession>A0ABQ8IJC7</accession>
<comment type="caution">
    <text evidence="2">The sequence shown here is derived from an EMBL/GenBank/DDBJ whole genome shotgun (WGS) entry which is preliminary data.</text>
</comment>
<evidence type="ECO:0000256" key="1">
    <source>
        <dbReference type="SAM" id="MobiDB-lite"/>
    </source>
</evidence>
<protein>
    <submittedName>
        <fullName evidence="2">Uncharacterized protein</fullName>
    </submittedName>
</protein>
<dbReference type="EMBL" id="JAFEMO010000001">
    <property type="protein sequence ID" value="KAH7576750.1"/>
    <property type="molecule type" value="Genomic_DNA"/>
</dbReference>